<proteinExistence type="predicted"/>
<name>A0ABW3YYZ2_MYCRA</name>
<dbReference type="SUPFAM" id="SSF51182">
    <property type="entry name" value="RmlC-like cupins"/>
    <property type="match status" value="1"/>
</dbReference>
<dbReference type="Pfam" id="PF05962">
    <property type="entry name" value="HutD"/>
    <property type="match status" value="1"/>
</dbReference>
<organism evidence="1 2">
    <name type="scientific">Mycoplana ramosa</name>
    <name type="common">Mycoplana bullata</name>
    <dbReference type="NCBI Taxonomy" id="40837"/>
    <lineage>
        <taxon>Bacteria</taxon>
        <taxon>Pseudomonadati</taxon>
        <taxon>Pseudomonadota</taxon>
        <taxon>Alphaproteobacteria</taxon>
        <taxon>Hyphomicrobiales</taxon>
        <taxon>Rhizobiaceae</taxon>
        <taxon>Mycoplana</taxon>
    </lineage>
</organism>
<dbReference type="PANTHER" id="PTHR37943:SF1">
    <property type="entry name" value="PROTEIN VES"/>
    <property type="match status" value="1"/>
</dbReference>
<dbReference type="EMBL" id="JBHTNF010000009">
    <property type="protein sequence ID" value="MFD1329189.1"/>
    <property type="molecule type" value="Genomic_DNA"/>
</dbReference>
<dbReference type="RefSeq" id="WP_374835753.1">
    <property type="nucleotide sequence ID" value="NZ_JBHEEW010000002.1"/>
</dbReference>
<comment type="caution">
    <text evidence="1">The sequence shown here is derived from an EMBL/GenBank/DDBJ whole genome shotgun (WGS) entry which is preliminary data.</text>
</comment>
<evidence type="ECO:0000313" key="2">
    <source>
        <dbReference type="Proteomes" id="UP001597173"/>
    </source>
</evidence>
<protein>
    <submittedName>
        <fullName evidence="1">HutD family protein</fullName>
    </submittedName>
</protein>
<dbReference type="InterPro" id="IPR014710">
    <property type="entry name" value="RmlC-like_jellyroll"/>
</dbReference>
<sequence>MTITYLPATDYVTMPWKNGTGSTDEICLLPAGATRNAFDIRVSRADILAPGAFSSFPGVERMITLIEGAGLALEFDDHTVQLGFGQPHGFDSGLTPVGIPTTGAVRVVNVMAARNTWQFAPADVLTEGKTLRPEAGGLIVVFALRGPSILSGAEKNVSLREGDSALLEAPADLTLPECSAVLTVPLKPAAVA</sequence>
<dbReference type="Proteomes" id="UP001597173">
    <property type="component" value="Unassembled WGS sequence"/>
</dbReference>
<dbReference type="Gene3D" id="2.60.120.10">
    <property type="entry name" value="Jelly Rolls"/>
    <property type="match status" value="1"/>
</dbReference>
<accession>A0ABW3YYZ2</accession>
<dbReference type="InterPro" id="IPR011051">
    <property type="entry name" value="RmlC_Cupin_sf"/>
</dbReference>
<keyword evidence="2" id="KW-1185">Reference proteome</keyword>
<dbReference type="PANTHER" id="PTHR37943">
    <property type="entry name" value="PROTEIN VES"/>
    <property type="match status" value="1"/>
</dbReference>
<gene>
    <name evidence="1" type="ORF">ACFQ33_14970</name>
</gene>
<dbReference type="InterPro" id="IPR010282">
    <property type="entry name" value="Uncharacterised_HutD/Ves"/>
</dbReference>
<evidence type="ECO:0000313" key="1">
    <source>
        <dbReference type="EMBL" id="MFD1329189.1"/>
    </source>
</evidence>
<reference evidence="2" key="1">
    <citation type="journal article" date="2019" name="Int. J. Syst. Evol. Microbiol.">
        <title>The Global Catalogue of Microorganisms (GCM) 10K type strain sequencing project: providing services to taxonomists for standard genome sequencing and annotation.</title>
        <authorList>
            <consortium name="The Broad Institute Genomics Platform"/>
            <consortium name="The Broad Institute Genome Sequencing Center for Infectious Disease"/>
            <person name="Wu L."/>
            <person name="Ma J."/>
        </authorList>
    </citation>
    <scope>NUCLEOTIDE SEQUENCE [LARGE SCALE GENOMIC DNA]</scope>
    <source>
        <strain evidence="2">CCUG 55609</strain>
    </source>
</reference>